<dbReference type="AlphaFoldDB" id="A0A6J3LPA0"/>
<dbReference type="GeneID" id="54366409"/>
<gene>
    <name evidence="3" type="ORF">K489DRAFT_435683</name>
</gene>
<feature type="compositionally biased region" description="Basic residues" evidence="1">
    <location>
        <begin position="427"/>
        <end position="453"/>
    </location>
</feature>
<feature type="compositionally biased region" description="Basic residues" evidence="1">
    <location>
        <begin position="497"/>
        <end position="506"/>
    </location>
</feature>
<protein>
    <submittedName>
        <fullName evidence="3">Uncharacterized protein</fullName>
    </submittedName>
</protein>
<proteinExistence type="predicted"/>
<evidence type="ECO:0000256" key="1">
    <source>
        <dbReference type="SAM" id="MobiDB-lite"/>
    </source>
</evidence>
<feature type="compositionally biased region" description="Polar residues" evidence="1">
    <location>
        <begin position="161"/>
        <end position="181"/>
    </location>
</feature>
<reference evidence="3" key="2">
    <citation type="submission" date="2020-04" db="EMBL/GenBank/DDBJ databases">
        <authorList>
            <consortium name="NCBI Genome Project"/>
        </authorList>
    </citation>
    <scope>NUCLEOTIDE SEQUENCE</scope>
    <source>
        <strain evidence="3">CBS 342.82</strain>
    </source>
</reference>
<dbReference type="Proteomes" id="UP000504637">
    <property type="component" value="Unplaced"/>
</dbReference>
<evidence type="ECO:0000313" key="2">
    <source>
        <dbReference type="Proteomes" id="UP000504637"/>
    </source>
</evidence>
<feature type="region of interest" description="Disordered" evidence="1">
    <location>
        <begin position="419"/>
        <end position="527"/>
    </location>
</feature>
<dbReference type="RefSeq" id="XP_033454746.1">
    <property type="nucleotide sequence ID" value="XM_033608609.1"/>
</dbReference>
<keyword evidence="2" id="KW-1185">Reference proteome</keyword>
<dbReference type="OrthoDB" id="4364194at2759"/>
<feature type="compositionally biased region" description="Polar residues" evidence="1">
    <location>
        <begin position="188"/>
        <end position="214"/>
    </location>
</feature>
<evidence type="ECO:0000313" key="3">
    <source>
        <dbReference type="RefSeq" id="XP_033454746.1"/>
    </source>
</evidence>
<reference evidence="3" key="3">
    <citation type="submission" date="2025-08" db="UniProtKB">
        <authorList>
            <consortium name="RefSeq"/>
        </authorList>
    </citation>
    <scope>IDENTIFICATION</scope>
    <source>
        <strain evidence="3">CBS 342.82</strain>
    </source>
</reference>
<name>A0A6J3LPA0_9PEZI</name>
<feature type="region of interest" description="Disordered" evidence="1">
    <location>
        <begin position="125"/>
        <end position="225"/>
    </location>
</feature>
<reference evidence="3" key="1">
    <citation type="submission" date="2020-01" db="EMBL/GenBank/DDBJ databases">
        <authorList>
            <consortium name="DOE Joint Genome Institute"/>
            <person name="Haridas S."/>
            <person name="Albert R."/>
            <person name="Binder M."/>
            <person name="Bloem J."/>
            <person name="Labutti K."/>
            <person name="Salamov A."/>
            <person name="Andreopoulos B."/>
            <person name="Baker S.E."/>
            <person name="Barry K."/>
            <person name="Bills G."/>
            <person name="Bluhm B.H."/>
            <person name="Cannon C."/>
            <person name="Castanera R."/>
            <person name="Culley D.E."/>
            <person name="Daum C."/>
            <person name="Ezra D."/>
            <person name="Gonzalez J.B."/>
            <person name="Henrissat B."/>
            <person name="Kuo A."/>
            <person name="Liang C."/>
            <person name="Lipzen A."/>
            <person name="Lutzoni F."/>
            <person name="Magnuson J."/>
            <person name="Mondo S."/>
            <person name="Nolan M."/>
            <person name="Ohm R."/>
            <person name="Pangilinan J."/>
            <person name="Park H.-J."/>
            <person name="Ramirez L."/>
            <person name="Alfaro M."/>
            <person name="Sun H."/>
            <person name="Tritt A."/>
            <person name="Yoshinaga Y."/>
            <person name="Zwiers L.-H."/>
            <person name="Turgeon B.G."/>
            <person name="Goodwin S.B."/>
            <person name="Spatafora J.W."/>
            <person name="Crous P.W."/>
            <person name="Grigoriev I.V."/>
        </authorList>
    </citation>
    <scope>NUCLEOTIDE SEQUENCE</scope>
    <source>
        <strain evidence="3">CBS 342.82</strain>
    </source>
</reference>
<organism evidence="3">
    <name type="scientific">Dissoconium aciculare CBS 342.82</name>
    <dbReference type="NCBI Taxonomy" id="1314786"/>
    <lineage>
        <taxon>Eukaryota</taxon>
        <taxon>Fungi</taxon>
        <taxon>Dikarya</taxon>
        <taxon>Ascomycota</taxon>
        <taxon>Pezizomycotina</taxon>
        <taxon>Dothideomycetes</taxon>
        <taxon>Dothideomycetidae</taxon>
        <taxon>Mycosphaerellales</taxon>
        <taxon>Dissoconiaceae</taxon>
        <taxon>Dissoconium</taxon>
    </lineage>
</organism>
<sequence length="690" mass="76222">MTSHEPPSPTQLLLAYQLTAYLENFDLPAATRKRAPYLPDLAFQLVSSYPAPDKYVPAQQENDRLGEFNPGYPQDWVVDPSILKDTVVITEKVDQSREPVSEPPSQEVDKLLGTVAQPRARRTITETRHSQQVGIKKLRHRKTTSRELSTKSAEPIIESIETPTVTLPSTTPRPLHTSNFASVEAPSTELTRSTTFRTNSLPASLVSQEGVTTDRSSSESAPASPRATVAAFAPVRPAFHFASLPQSRPLWQNNPVPFVPPSTTTVPCPPVIPSNTTEATSHVVEAQSSYGQATVAMPEQRQQGESSKTDPQPAVFSPAQMQQLMSAMATMMDQRFRENDETINARLKTIAGDLCQTVDERARATLDAQLEATRAIAEAQAARKGKEKAQPPYVDDTPTFAAGVEANLAKSREARLKAAGAFDVRHSSARRSRRGRDRSSRHGRSKSKNRRHDSRNTYANSDPSNSSSSDGSSVSSTSSRGYRRHHDRGSRVEKSYGRHHSHKHRQKFEPDVVGYFDPNSDETTTSSKGKTIYRSVYEFIDSARYYGKTNSNTNTRRHLPKCFQGEASTWFTSLSDEEKDDLRGGDGIERWIKALTDQFGVDYAQAWKKLNALKFGLYELHQGTPNMVGVTFEIQIVVPLPSGPGEYREGALSRGAAAIIGRMTVAAKMAETERSEIDMTGIAGNCRLQE</sequence>
<feature type="compositionally biased region" description="Low complexity" evidence="1">
    <location>
        <begin position="461"/>
        <end position="479"/>
    </location>
</feature>
<accession>A0A6J3LPA0</accession>